<protein>
    <submittedName>
        <fullName evidence="3">Aldo/keto reductase</fullName>
    </submittedName>
</protein>
<feature type="domain" description="NADP-dependent oxidoreductase" evidence="2">
    <location>
        <begin position="16"/>
        <end position="317"/>
    </location>
</feature>
<dbReference type="KEGG" id="pfla:Pflav_010500"/>
<dbReference type="InterPro" id="IPR020471">
    <property type="entry name" value="AKR"/>
</dbReference>
<sequence>MEYRELGRTGVFVSAVSLGTMTFGGKSSPIWSTVGALSQDESQHLVDAALDAGVNLFSTADAYGDGEAEEILGRTLGSRREDVLVSTKVAMRVGSGPNEFGVSRLHVMRSIERSLRRLGTDYIDIYMIHTFDQHTALEDTLTALDDAVHQGKIRYLGASNIAAWQAMKALGVVQRLGLTGLAALESYYSLVGRQIEAEILPMAQDQHIGHITYSPLAGGLLSGKFDRTGTTDETARWAKAQQPPVDIELAYSVIDALRAVAQRHGTSVARVALAWVLARPGVTSVSLGAKRPAQLADNLGALDVRLEPKDIEELDAASAPATPAYPNYMQDQYLAFMRPASA</sequence>
<evidence type="ECO:0000313" key="3">
    <source>
        <dbReference type="EMBL" id="BCB74640.1"/>
    </source>
</evidence>
<gene>
    <name evidence="3" type="ORF">Pflav_010500</name>
</gene>
<dbReference type="CDD" id="cd19091">
    <property type="entry name" value="AKR_PsAKR"/>
    <property type="match status" value="1"/>
</dbReference>
<organism evidence="3 4">
    <name type="scientific">Phytohabitans flavus</name>
    <dbReference type="NCBI Taxonomy" id="1076124"/>
    <lineage>
        <taxon>Bacteria</taxon>
        <taxon>Bacillati</taxon>
        <taxon>Actinomycetota</taxon>
        <taxon>Actinomycetes</taxon>
        <taxon>Micromonosporales</taxon>
        <taxon>Micromonosporaceae</taxon>
    </lineage>
</organism>
<dbReference type="SUPFAM" id="SSF51430">
    <property type="entry name" value="NAD(P)-linked oxidoreductase"/>
    <property type="match status" value="1"/>
</dbReference>
<dbReference type="PANTHER" id="PTHR43364:SF18">
    <property type="entry name" value="OXIDOREDUCTASE"/>
    <property type="match status" value="1"/>
</dbReference>
<accession>A0A6F8XLE6</accession>
<dbReference type="PANTHER" id="PTHR43364">
    <property type="entry name" value="NADH-SPECIFIC METHYLGLYOXAL REDUCTASE-RELATED"/>
    <property type="match status" value="1"/>
</dbReference>
<proteinExistence type="predicted"/>
<evidence type="ECO:0000313" key="4">
    <source>
        <dbReference type="Proteomes" id="UP000502508"/>
    </source>
</evidence>
<dbReference type="RefSeq" id="WP_173034083.1">
    <property type="nucleotide sequence ID" value="NZ_AP022870.1"/>
</dbReference>
<dbReference type="GO" id="GO:0005829">
    <property type="term" value="C:cytosol"/>
    <property type="evidence" value="ECO:0007669"/>
    <property type="project" value="UniProtKB-ARBA"/>
</dbReference>
<dbReference type="InterPro" id="IPR023210">
    <property type="entry name" value="NADP_OxRdtase_dom"/>
</dbReference>
<keyword evidence="1" id="KW-0560">Oxidoreductase</keyword>
<reference evidence="3 4" key="2">
    <citation type="submission" date="2020-03" db="EMBL/GenBank/DDBJ databases">
        <authorList>
            <person name="Ichikawa N."/>
            <person name="Kimura A."/>
            <person name="Kitahashi Y."/>
            <person name="Uohara A."/>
        </authorList>
    </citation>
    <scope>NUCLEOTIDE SEQUENCE [LARGE SCALE GENOMIC DNA]</scope>
    <source>
        <strain evidence="3 4">NBRC 107702</strain>
    </source>
</reference>
<dbReference type="AlphaFoldDB" id="A0A6F8XLE6"/>
<dbReference type="Pfam" id="PF00248">
    <property type="entry name" value="Aldo_ket_red"/>
    <property type="match status" value="1"/>
</dbReference>
<dbReference type="GO" id="GO:0016491">
    <property type="term" value="F:oxidoreductase activity"/>
    <property type="evidence" value="ECO:0007669"/>
    <property type="project" value="UniProtKB-KW"/>
</dbReference>
<dbReference type="InterPro" id="IPR036812">
    <property type="entry name" value="NAD(P)_OxRdtase_dom_sf"/>
</dbReference>
<dbReference type="Proteomes" id="UP000502508">
    <property type="component" value="Chromosome"/>
</dbReference>
<reference evidence="3 4" key="1">
    <citation type="submission" date="2020-03" db="EMBL/GenBank/DDBJ databases">
        <title>Whole genome shotgun sequence of Phytohabitans flavus NBRC 107702.</title>
        <authorList>
            <person name="Komaki H."/>
            <person name="Tamura T."/>
        </authorList>
    </citation>
    <scope>NUCLEOTIDE SEQUENCE [LARGE SCALE GENOMIC DNA]</scope>
    <source>
        <strain evidence="3 4">NBRC 107702</strain>
    </source>
</reference>
<name>A0A6F8XLE6_9ACTN</name>
<keyword evidence="4" id="KW-1185">Reference proteome</keyword>
<dbReference type="PRINTS" id="PR00069">
    <property type="entry name" value="ALDKETRDTASE"/>
</dbReference>
<dbReference type="Gene3D" id="3.20.20.100">
    <property type="entry name" value="NADP-dependent oxidoreductase domain"/>
    <property type="match status" value="1"/>
</dbReference>
<evidence type="ECO:0000259" key="2">
    <source>
        <dbReference type="Pfam" id="PF00248"/>
    </source>
</evidence>
<evidence type="ECO:0000256" key="1">
    <source>
        <dbReference type="ARBA" id="ARBA00023002"/>
    </source>
</evidence>
<dbReference type="InterPro" id="IPR050523">
    <property type="entry name" value="AKR_Detox_Biosynth"/>
</dbReference>
<dbReference type="FunFam" id="3.20.20.100:FF:000004">
    <property type="entry name" value="Oxidoreductase, aldo/keto reductase"/>
    <property type="match status" value="1"/>
</dbReference>
<dbReference type="EMBL" id="AP022870">
    <property type="protein sequence ID" value="BCB74640.1"/>
    <property type="molecule type" value="Genomic_DNA"/>
</dbReference>